<reference evidence="16" key="2">
    <citation type="submission" date="2017-06" db="EMBL/GenBank/DDBJ databases">
        <title>WGS assembly of Brachypodium distachyon.</title>
        <authorList>
            <consortium name="The International Brachypodium Initiative"/>
            <person name="Lucas S."/>
            <person name="Harmon-Smith M."/>
            <person name="Lail K."/>
            <person name="Tice H."/>
            <person name="Grimwood J."/>
            <person name="Bruce D."/>
            <person name="Barry K."/>
            <person name="Shu S."/>
            <person name="Lindquist E."/>
            <person name="Wang M."/>
            <person name="Pitluck S."/>
            <person name="Vogel J.P."/>
            <person name="Garvin D.F."/>
            <person name="Mockler T.C."/>
            <person name="Schmutz J."/>
            <person name="Rokhsar D."/>
            <person name="Bevan M.W."/>
        </authorList>
    </citation>
    <scope>NUCLEOTIDE SEQUENCE</scope>
    <source>
        <strain evidence="16">Bd21</strain>
    </source>
</reference>
<keyword evidence="8" id="KW-0862">Zinc</keyword>
<gene>
    <name evidence="16" type="ORF">BRADI_1g55913v3</name>
</gene>
<dbReference type="SUPFAM" id="SSF57850">
    <property type="entry name" value="RING/U-box"/>
    <property type="match status" value="1"/>
</dbReference>
<proteinExistence type="inferred from homology"/>
<dbReference type="AlphaFoldDB" id="A0A2K2DRM9"/>
<dbReference type="GO" id="GO:0008270">
    <property type="term" value="F:zinc ion binding"/>
    <property type="evidence" value="ECO:0007669"/>
    <property type="project" value="UniProtKB-KW"/>
</dbReference>
<keyword evidence="5" id="KW-0479">Metal-binding</keyword>
<evidence type="ECO:0000256" key="4">
    <source>
        <dbReference type="ARBA" id="ARBA00022692"/>
    </source>
</evidence>
<dbReference type="InterPro" id="IPR001841">
    <property type="entry name" value="Znf_RING"/>
</dbReference>
<reference evidence="16 17" key="1">
    <citation type="journal article" date="2010" name="Nature">
        <title>Genome sequencing and analysis of the model grass Brachypodium distachyon.</title>
        <authorList>
            <consortium name="International Brachypodium Initiative"/>
        </authorList>
    </citation>
    <scope>NUCLEOTIDE SEQUENCE [LARGE SCALE GENOMIC DNA]</scope>
    <source>
        <strain evidence="16 17">Bd21</strain>
    </source>
</reference>
<dbReference type="OrthoDB" id="8062037at2759"/>
<evidence type="ECO:0000256" key="3">
    <source>
        <dbReference type="ARBA" id="ARBA00022679"/>
    </source>
</evidence>
<evidence type="ECO:0000259" key="15">
    <source>
        <dbReference type="PROSITE" id="PS50089"/>
    </source>
</evidence>
<comment type="pathway">
    <text evidence="2">Protein modification; protein ubiquitination.</text>
</comment>
<accession>A0A2K2DRM9</accession>
<feature type="domain" description="RING-type" evidence="15">
    <location>
        <begin position="104"/>
        <end position="127"/>
    </location>
</feature>
<evidence type="ECO:0000256" key="10">
    <source>
        <dbReference type="ARBA" id="ARBA00023136"/>
    </source>
</evidence>
<organism evidence="16">
    <name type="scientific">Brachypodium distachyon</name>
    <name type="common">Purple false brome</name>
    <name type="synonym">Trachynia distachya</name>
    <dbReference type="NCBI Taxonomy" id="15368"/>
    <lineage>
        <taxon>Eukaryota</taxon>
        <taxon>Viridiplantae</taxon>
        <taxon>Streptophyta</taxon>
        <taxon>Embryophyta</taxon>
        <taxon>Tracheophyta</taxon>
        <taxon>Spermatophyta</taxon>
        <taxon>Magnoliopsida</taxon>
        <taxon>Liliopsida</taxon>
        <taxon>Poales</taxon>
        <taxon>Poaceae</taxon>
        <taxon>BOP clade</taxon>
        <taxon>Pooideae</taxon>
        <taxon>Stipodae</taxon>
        <taxon>Brachypodieae</taxon>
        <taxon>Brachypodium</taxon>
    </lineage>
</organism>
<evidence type="ECO:0000256" key="5">
    <source>
        <dbReference type="ARBA" id="ARBA00022723"/>
    </source>
</evidence>
<comment type="subcellular location">
    <subcellularLocation>
        <location evidence="1">Membrane</location>
        <topology evidence="1">Single-pass membrane protein</topology>
    </subcellularLocation>
</comment>
<dbReference type="Gramene" id="PNT76939">
    <property type="protein sequence ID" value="PNT76939"/>
    <property type="gene ID" value="BRADI_1g55913v3"/>
</dbReference>
<keyword evidence="4 14" id="KW-0812">Transmembrane</keyword>
<keyword evidence="7" id="KW-0833">Ubl conjugation pathway</keyword>
<dbReference type="EnsemblPlants" id="PNT76939">
    <property type="protein sequence ID" value="PNT76939"/>
    <property type="gene ID" value="BRADI_1g55913v3"/>
</dbReference>
<feature type="compositionally biased region" description="Polar residues" evidence="13">
    <location>
        <begin position="185"/>
        <end position="199"/>
    </location>
</feature>
<evidence type="ECO:0000256" key="12">
    <source>
        <dbReference type="PROSITE-ProRule" id="PRU00175"/>
    </source>
</evidence>
<sequence length="211" mass="22771">MAVTSDSAAAAATMLAGVTAVVGIFLVCFHLSSRSYRRSASADRSGGGASRSAVWEVVEEPPTIIFEGPLSGDDEKGLDEASIAALPQRTELAVGVTARVLPWCGHVFHVECVDTWLRSHATCPLCRRSVADDTVVVVLPPEPEESPGAQPARIAAFFRWLLRRRQAARATPQADDLHRDIEMATGSNGNGQRSHSQVLNHADRRVLRRPI</sequence>
<dbReference type="GO" id="GO:0016020">
    <property type="term" value="C:membrane"/>
    <property type="evidence" value="ECO:0007669"/>
    <property type="project" value="UniProtKB-SubCell"/>
</dbReference>
<feature type="region of interest" description="Disordered" evidence="13">
    <location>
        <begin position="183"/>
        <end position="211"/>
    </location>
</feature>
<keyword evidence="6 12" id="KW-0863">Zinc-finger</keyword>
<protein>
    <recommendedName>
        <fullName evidence="15">RING-type domain-containing protein</fullName>
    </recommendedName>
</protein>
<comment type="similarity">
    <text evidence="11">Belongs to the RING-type zinc finger family. ATL subfamily.</text>
</comment>
<dbReference type="Gene3D" id="3.30.40.10">
    <property type="entry name" value="Zinc/RING finger domain, C3HC4 (zinc finger)"/>
    <property type="match status" value="1"/>
</dbReference>
<feature type="transmembrane region" description="Helical" evidence="14">
    <location>
        <begin position="12"/>
        <end position="31"/>
    </location>
</feature>
<keyword evidence="10 14" id="KW-0472">Membrane</keyword>
<evidence type="ECO:0000256" key="14">
    <source>
        <dbReference type="SAM" id="Phobius"/>
    </source>
</evidence>
<name>A0A2K2DRM9_BRADI</name>
<dbReference type="PROSITE" id="PS50089">
    <property type="entry name" value="ZF_RING_2"/>
    <property type="match status" value="1"/>
</dbReference>
<reference evidence="17" key="3">
    <citation type="submission" date="2018-08" db="UniProtKB">
        <authorList>
            <consortium name="EnsemblPlants"/>
        </authorList>
    </citation>
    <scope>IDENTIFICATION</scope>
    <source>
        <strain evidence="17">cv. Bd21</strain>
    </source>
</reference>
<evidence type="ECO:0000256" key="11">
    <source>
        <dbReference type="ARBA" id="ARBA00024209"/>
    </source>
</evidence>
<evidence type="ECO:0000256" key="2">
    <source>
        <dbReference type="ARBA" id="ARBA00004906"/>
    </source>
</evidence>
<dbReference type="Pfam" id="PF13639">
    <property type="entry name" value="zf-RING_2"/>
    <property type="match status" value="1"/>
</dbReference>
<keyword evidence="9 14" id="KW-1133">Transmembrane helix</keyword>
<keyword evidence="3" id="KW-0808">Transferase</keyword>
<evidence type="ECO:0000313" key="16">
    <source>
        <dbReference type="EMBL" id="PNT76939.1"/>
    </source>
</evidence>
<evidence type="ECO:0000313" key="18">
    <source>
        <dbReference type="Proteomes" id="UP000008810"/>
    </source>
</evidence>
<evidence type="ECO:0000256" key="7">
    <source>
        <dbReference type="ARBA" id="ARBA00022786"/>
    </source>
</evidence>
<evidence type="ECO:0000313" key="17">
    <source>
        <dbReference type="EnsemblPlants" id="PNT76939"/>
    </source>
</evidence>
<dbReference type="PANTHER" id="PTHR45768:SF34">
    <property type="entry name" value="RING-H2 FINGER PROTEIN ATL64"/>
    <property type="match status" value="1"/>
</dbReference>
<evidence type="ECO:0000256" key="13">
    <source>
        <dbReference type="SAM" id="MobiDB-lite"/>
    </source>
</evidence>
<evidence type="ECO:0000256" key="9">
    <source>
        <dbReference type="ARBA" id="ARBA00022989"/>
    </source>
</evidence>
<evidence type="ECO:0000256" key="1">
    <source>
        <dbReference type="ARBA" id="ARBA00004167"/>
    </source>
</evidence>
<evidence type="ECO:0000256" key="8">
    <source>
        <dbReference type="ARBA" id="ARBA00022833"/>
    </source>
</evidence>
<dbReference type="InParanoid" id="A0A2K2DRM9"/>
<dbReference type="EMBL" id="CM000880">
    <property type="protein sequence ID" value="PNT76939.1"/>
    <property type="molecule type" value="Genomic_DNA"/>
</dbReference>
<keyword evidence="18" id="KW-1185">Reference proteome</keyword>
<dbReference type="PANTHER" id="PTHR45768">
    <property type="entry name" value="E3 UBIQUITIN-PROTEIN LIGASE RNF13-LIKE"/>
    <property type="match status" value="1"/>
</dbReference>
<dbReference type="Proteomes" id="UP000008810">
    <property type="component" value="Chromosome 1"/>
</dbReference>
<evidence type="ECO:0000256" key="6">
    <source>
        <dbReference type="ARBA" id="ARBA00022771"/>
    </source>
</evidence>
<dbReference type="GO" id="GO:0016740">
    <property type="term" value="F:transferase activity"/>
    <property type="evidence" value="ECO:0007669"/>
    <property type="project" value="UniProtKB-KW"/>
</dbReference>
<dbReference type="InterPro" id="IPR013083">
    <property type="entry name" value="Znf_RING/FYVE/PHD"/>
</dbReference>